<evidence type="ECO:0000313" key="3">
    <source>
        <dbReference type="Proteomes" id="UP001266305"/>
    </source>
</evidence>
<sequence length="120" mass="13354">MLAYFCLSGELQVRDPCDRSGGGRRKGVFFQKQVKDTPRHSQHQAKTPNPGTSKPVKENPPSLHFGLELEVTEGLLGREAVKRWPLTFVSDDLSDPLQAVPLGGTMEWKKQQVYAGYSKA</sequence>
<dbReference type="EMBL" id="JASSZA010000015">
    <property type="protein sequence ID" value="KAK2093166.1"/>
    <property type="molecule type" value="Genomic_DNA"/>
</dbReference>
<name>A0ABQ9U804_SAGOE</name>
<accession>A0ABQ9U804</accession>
<gene>
    <name evidence="2" type="ORF">P7K49_029695</name>
</gene>
<dbReference type="Proteomes" id="UP001266305">
    <property type="component" value="Unassembled WGS sequence"/>
</dbReference>
<keyword evidence="3" id="KW-1185">Reference proteome</keyword>
<comment type="caution">
    <text evidence="2">The sequence shown here is derived from an EMBL/GenBank/DDBJ whole genome shotgun (WGS) entry which is preliminary data.</text>
</comment>
<feature type="region of interest" description="Disordered" evidence="1">
    <location>
        <begin position="16"/>
        <end position="62"/>
    </location>
</feature>
<protein>
    <submittedName>
        <fullName evidence="2">Uncharacterized protein</fullName>
    </submittedName>
</protein>
<proteinExistence type="predicted"/>
<reference evidence="2 3" key="1">
    <citation type="submission" date="2023-05" db="EMBL/GenBank/DDBJ databases">
        <title>B98-5 Cell Line De Novo Hybrid Assembly: An Optical Mapping Approach.</title>
        <authorList>
            <person name="Kananen K."/>
            <person name="Auerbach J.A."/>
            <person name="Kautto E."/>
            <person name="Blachly J.S."/>
        </authorList>
    </citation>
    <scope>NUCLEOTIDE SEQUENCE [LARGE SCALE GENOMIC DNA]</scope>
    <source>
        <strain evidence="2">B95-8</strain>
        <tissue evidence="2">Cell line</tissue>
    </source>
</reference>
<evidence type="ECO:0000313" key="2">
    <source>
        <dbReference type="EMBL" id="KAK2093166.1"/>
    </source>
</evidence>
<evidence type="ECO:0000256" key="1">
    <source>
        <dbReference type="SAM" id="MobiDB-lite"/>
    </source>
</evidence>
<organism evidence="2 3">
    <name type="scientific">Saguinus oedipus</name>
    <name type="common">Cotton-top tamarin</name>
    <name type="synonym">Oedipomidas oedipus</name>
    <dbReference type="NCBI Taxonomy" id="9490"/>
    <lineage>
        <taxon>Eukaryota</taxon>
        <taxon>Metazoa</taxon>
        <taxon>Chordata</taxon>
        <taxon>Craniata</taxon>
        <taxon>Vertebrata</taxon>
        <taxon>Euteleostomi</taxon>
        <taxon>Mammalia</taxon>
        <taxon>Eutheria</taxon>
        <taxon>Euarchontoglires</taxon>
        <taxon>Primates</taxon>
        <taxon>Haplorrhini</taxon>
        <taxon>Platyrrhini</taxon>
        <taxon>Cebidae</taxon>
        <taxon>Callitrichinae</taxon>
        <taxon>Saguinus</taxon>
    </lineage>
</organism>